<feature type="chain" id="PRO_5019131993" evidence="1">
    <location>
        <begin position="19"/>
        <end position="300"/>
    </location>
</feature>
<comment type="caution">
    <text evidence="2">The sequence shown here is derived from an EMBL/GenBank/DDBJ whole genome shotgun (WGS) entry which is preliminary data.</text>
</comment>
<evidence type="ECO:0000256" key="1">
    <source>
        <dbReference type="SAM" id="SignalP"/>
    </source>
</evidence>
<dbReference type="Pfam" id="PF10043">
    <property type="entry name" value="DUF2279"/>
    <property type="match status" value="1"/>
</dbReference>
<keyword evidence="3" id="KW-1185">Reference proteome</keyword>
<dbReference type="RefSeq" id="WP_127121606.1">
    <property type="nucleotide sequence ID" value="NZ_BHXQ01000002.1"/>
</dbReference>
<proteinExistence type="predicted"/>
<organism evidence="2 3">
    <name type="scientific">Chryseotalea sanaruensis</name>
    <dbReference type="NCBI Taxonomy" id="2482724"/>
    <lineage>
        <taxon>Bacteria</taxon>
        <taxon>Pseudomonadati</taxon>
        <taxon>Bacteroidota</taxon>
        <taxon>Cytophagia</taxon>
        <taxon>Cytophagales</taxon>
        <taxon>Chryseotaleaceae</taxon>
        <taxon>Chryseotalea</taxon>
    </lineage>
</organism>
<feature type="signal peptide" evidence="1">
    <location>
        <begin position="1"/>
        <end position="18"/>
    </location>
</feature>
<evidence type="ECO:0000313" key="3">
    <source>
        <dbReference type="Proteomes" id="UP000288227"/>
    </source>
</evidence>
<dbReference type="EMBL" id="BHXQ01000002">
    <property type="protein sequence ID" value="GCC50954.1"/>
    <property type="molecule type" value="Genomic_DNA"/>
</dbReference>
<dbReference type="InterPro" id="IPR018736">
    <property type="entry name" value="DUF2279_periplasmic_lipo"/>
</dbReference>
<dbReference type="AlphaFoldDB" id="A0A401U7T7"/>
<sequence length="300" mass="34369">MRKILFCLTLVISTGAFAQENTDSTTSTINKRRFWLVAGTEASFYVGGMLYLNEIWYRDHERVPFHWYNDNSGYLQMDKFAHSFIAYQESRAGYHALRWAGVPKNKALLWGGSLGFILQLPVEIFDGIYEGYGFSVGDVAANASGSLLFTVQEWRWNEQRIKMKYSFSPSPYAKVRPRVLGENAFEQLFLDYNSHTYWLSVNLKSFAKNSNLPAWLNVGLGYSANGMLGEFENPDFINGQPAPSYDRYRQVLLSLDVDLSKIPTRSIFLKRVLGSLNLLKIPFPAIEFNKRGVRAYGLYY</sequence>
<dbReference type="Proteomes" id="UP000288227">
    <property type="component" value="Unassembled WGS sequence"/>
</dbReference>
<evidence type="ECO:0000313" key="2">
    <source>
        <dbReference type="EMBL" id="GCC50954.1"/>
    </source>
</evidence>
<dbReference type="OrthoDB" id="9803535at2"/>
<gene>
    <name evidence="2" type="ORF">SanaruYs_11730</name>
</gene>
<protein>
    <submittedName>
        <fullName evidence="2">DUF2279 domain-containing protein</fullName>
    </submittedName>
</protein>
<accession>A0A401U7T7</accession>
<reference evidence="2 3" key="1">
    <citation type="submission" date="2018-11" db="EMBL/GenBank/DDBJ databases">
        <title>Chryseotalea sanarue gen. nov., sp., nov., a member of the family Cytophagaceae, isolated from a brackish lake in Hamamatsu Japan.</title>
        <authorList>
            <person name="Maejima Y."/>
            <person name="Iino T."/>
            <person name="Muraguchi Y."/>
            <person name="Fukuda K."/>
            <person name="Ohkuma M."/>
            <person name="Moriuchi R."/>
            <person name="Dohra H."/>
            <person name="Kimbara K."/>
            <person name="Shintani M."/>
        </authorList>
    </citation>
    <scope>NUCLEOTIDE SEQUENCE [LARGE SCALE GENOMIC DNA]</scope>
    <source>
        <strain evidence="2 3">Ys</strain>
    </source>
</reference>
<keyword evidence="1" id="KW-0732">Signal</keyword>
<name>A0A401U7T7_9BACT</name>